<organism evidence="2 3">
    <name type="scientific">Segatella copri</name>
    <dbReference type="NCBI Taxonomy" id="165179"/>
    <lineage>
        <taxon>Bacteria</taxon>
        <taxon>Pseudomonadati</taxon>
        <taxon>Bacteroidota</taxon>
        <taxon>Bacteroidia</taxon>
        <taxon>Bacteroidales</taxon>
        <taxon>Prevotellaceae</taxon>
        <taxon>Segatella</taxon>
    </lineage>
</organism>
<dbReference type="InterPro" id="IPR007074">
    <property type="entry name" value="LicD/FKTN/FKRP_NTP_transf"/>
</dbReference>
<dbReference type="Pfam" id="PF04991">
    <property type="entry name" value="LicD"/>
    <property type="match status" value="1"/>
</dbReference>
<proteinExistence type="predicted"/>
<reference evidence="2 3" key="1">
    <citation type="submission" date="2018-08" db="EMBL/GenBank/DDBJ databases">
        <title>A genome reference for cultivated species of the human gut microbiota.</title>
        <authorList>
            <person name="Zou Y."/>
            <person name="Xue W."/>
            <person name="Luo G."/>
        </authorList>
    </citation>
    <scope>NUCLEOTIDE SEQUENCE [LARGE SCALE GENOMIC DNA]</scope>
    <source>
        <strain evidence="2 3">AF46-2NS</strain>
    </source>
</reference>
<dbReference type="PANTHER" id="PTHR43404">
    <property type="entry name" value="LIPOPOLYSACCHARIDE CHOLINEPHOSPHOTRANSFERASE LICD"/>
    <property type="match status" value="1"/>
</dbReference>
<protein>
    <submittedName>
        <fullName evidence="2">LicD family protein</fullName>
    </submittedName>
</protein>
<dbReference type="Proteomes" id="UP000286211">
    <property type="component" value="Unassembled WGS sequence"/>
</dbReference>
<dbReference type="InterPro" id="IPR052942">
    <property type="entry name" value="LPS_cholinephosphotransferase"/>
</dbReference>
<comment type="caution">
    <text evidence="2">The sequence shown here is derived from an EMBL/GenBank/DDBJ whole genome shotgun (WGS) entry which is preliminary data.</text>
</comment>
<accession>A0A415EZB8</accession>
<dbReference type="EMBL" id="QRNB01000083">
    <property type="protein sequence ID" value="RHK08646.1"/>
    <property type="molecule type" value="Genomic_DNA"/>
</dbReference>
<sequence>MNLDSEIRNGFSISHETKKIWDIQLKLVQKLLQVCNKHDLKVWADSGTLIGAVRDKGFIPWDDDIDMIMMRDDYNKLISFADEFEKPYFLQCAYTDKGYARGHIQLRYQGTTAILPADINKRFDQSIFIDVFVYDAVPKDYHKRTLYARNVEFLRSLAWGALYPPYPTKHWKKFFANWFAFALKPVCNFYSIFEKYCSKYPIEDESRLFLSSLSTHNIEKFAISPTWYKETIWVSFEDITIPIPKEYDKVLKAQYGDYMTPVKAPSLHGCVIFDTERPYTEVLKDIKSGKIDIKKYLNE</sequence>
<name>A0A415EZB8_9BACT</name>
<dbReference type="AlphaFoldDB" id="A0A415EZB8"/>
<evidence type="ECO:0000313" key="2">
    <source>
        <dbReference type="EMBL" id="RHK08646.1"/>
    </source>
</evidence>
<dbReference type="GO" id="GO:0009100">
    <property type="term" value="P:glycoprotein metabolic process"/>
    <property type="evidence" value="ECO:0007669"/>
    <property type="project" value="UniProtKB-ARBA"/>
</dbReference>
<evidence type="ECO:0000313" key="3">
    <source>
        <dbReference type="Proteomes" id="UP000286211"/>
    </source>
</evidence>
<gene>
    <name evidence="2" type="ORF">DW079_12620</name>
</gene>
<dbReference type="PANTHER" id="PTHR43404:SF2">
    <property type="entry name" value="LIPOPOLYSACCHARIDE CHOLINEPHOSPHOTRANSFERASE LICD"/>
    <property type="match status" value="1"/>
</dbReference>
<feature type="domain" description="LicD/FKTN/FKRP nucleotidyltransferase" evidence="1">
    <location>
        <begin position="35"/>
        <end position="256"/>
    </location>
</feature>
<evidence type="ECO:0000259" key="1">
    <source>
        <dbReference type="Pfam" id="PF04991"/>
    </source>
</evidence>